<dbReference type="Gene3D" id="3.40.50.1820">
    <property type="entry name" value="alpha/beta hydrolase"/>
    <property type="match status" value="1"/>
</dbReference>
<evidence type="ECO:0000256" key="2">
    <source>
        <dbReference type="SAM" id="SignalP"/>
    </source>
</evidence>
<dbReference type="GO" id="GO:0016787">
    <property type="term" value="F:hydrolase activity"/>
    <property type="evidence" value="ECO:0007669"/>
    <property type="project" value="UniProtKB-KW"/>
</dbReference>
<dbReference type="InterPro" id="IPR029058">
    <property type="entry name" value="AB_hydrolase_fold"/>
</dbReference>
<dbReference type="OrthoDB" id="9771666at2"/>
<dbReference type="Pfam" id="PF20434">
    <property type="entry name" value="BD-FAE"/>
    <property type="match status" value="1"/>
</dbReference>
<evidence type="ECO:0000313" key="5">
    <source>
        <dbReference type="Proteomes" id="UP000229730"/>
    </source>
</evidence>
<evidence type="ECO:0000259" key="3">
    <source>
        <dbReference type="Pfam" id="PF20434"/>
    </source>
</evidence>
<proteinExistence type="predicted"/>
<feature type="signal peptide" evidence="2">
    <location>
        <begin position="1"/>
        <end position="23"/>
    </location>
</feature>
<dbReference type="InterPro" id="IPR050300">
    <property type="entry name" value="GDXG_lipolytic_enzyme"/>
</dbReference>
<dbReference type="PANTHER" id="PTHR48081">
    <property type="entry name" value="AB HYDROLASE SUPERFAMILY PROTEIN C4A8.06C"/>
    <property type="match status" value="1"/>
</dbReference>
<accession>A0A2G4YRZ1</accession>
<protein>
    <recommendedName>
        <fullName evidence="3">BD-FAE-like domain-containing protein</fullName>
    </recommendedName>
</protein>
<dbReference type="Proteomes" id="UP000229730">
    <property type="component" value="Unassembled WGS sequence"/>
</dbReference>
<evidence type="ECO:0000313" key="4">
    <source>
        <dbReference type="EMBL" id="PHZ85081.1"/>
    </source>
</evidence>
<dbReference type="EMBL" id="PDEM01000018">
    <property type="protein sequence ID" value="PHZ85081.1"/>
    <property type="molecule type" value="Genomic_DNA"/>
</dbReference>
<dbReference type="RefSeq" id="WP_099472346.1">
    <property type="nucleotide sequence ID" value="NZ_CP041025.1"/>
</dbReference>
<dbReference type="SUPFAM" id="SSF53474">
    <property type="entry name" value="alpha/beta-Hydrolases"/>
    <property type="match status" value="1"/>
</dbReference>
<keyword evidence="1" id="KW-0378">Hydrolase</keyword>
<feature type="chain" id="PRO_5013673547" description="BD-FAE-like domain-containing protein" evidence="2">
    <location>
        <begin position="24"/>
        <end position="294"/>
    </location>
</feature>
<organism evidence="4 5">
    <name type="scientific">Paremcibacter congregatus</name>
    <dbReference type="NCBI Taxonomy" id="2043170"/>
    <lineage>
        <taxon>Bacteria</taxon>
        <taxon>Pseudomonadati</taxon>
        <taxon>Pseudomonadota</taxon>
        <taxon>Alphaproteobacteria</taxon>
        <taxon>Emcibacterales</taxon>
        <taxon>Emcibacteraceae</taxon>
        <taxon>Paremcibacter</taxon>
    </lineage>
</organism>
<reference evidence="4 5" key="1">
    <citation type="submission" date="2017-10" db="EMBL/GenBank/DDBJ databases">
        <title>Frigbacter circumglobatus gen. nov. sp. nov., isolated from sediment cultured in situ.</title>
        <authorList>
            <person name="Zhao Z."/>
        </authorList>
    </citation>
    <scope>NUCLEOTIDE SEQUENCE [LARGE SCALE GENOMIC DNA]</scope>
    <source>
        <strain evidence="4 5">ZYL</strain>
    </source>
</reference>
<comment type="caution">
    <text evidence="4">The sequence shown here is derived from an EMBL/GenBank/DDBJ whole genome shotgun (WGS) entry which is preliminary data.</text>
</comment>
<dbReference type="AlphaFoldDB" id="A0A2G4YRZ1"/>
<name>A0A2G4YRZ1_9PROT</name>
<dbReference type="PANTHER" id="PTHR48081:SF33">
    <property type="entry name" value="KYNURENINE FORMAMIDASE"/>
    <property type="match status" value="1"/>
</dbReference>
<dbReference type="InParanoid" id="A0A2G4YRZ1"/>
<gene>
    <name evidence="4" type="ORF">CRD36_08545</name>
</gene>
<feature type="domain" description="BD-FAE-like" evidence="3">
    <location>
        <begin position="47"/>
        <end position="230"/>
    </location>
</feature>
<dbReference type="InterPro" id="IPR049492">
    <property type="entry name" value="BD-FAE-like_dom"/>
</dbReference>
<keyword evidence="2" id="KW-0732">Signal</keyword>
<keyword evidence="5" id="KW-1185">Reference proteome</keyword>
<sequence>MKSIFLVSTLFLISLITSSSSIANIGYISPNFYMKEVSYGYNLKQKLDIYVPNFSNMEQSVKLRPVIIYVRGGSWKFGDKDSAKKHGKFYADKNNVFITINYRLSSNAQHPAQVEDIATAIKWVHKNITKYKGDPENITLIGYSSGAHLISLIATDEKYLAAHDLNFSILKLVIPVDTIAYDLPYAAASSPKSVTELIYNNFGESKKQLEQASPLFHANQTTAPPPPFIVYASNRRPGAAKEARLFVYALEKAGSRSKYIILNHISNKNMNTLISGSNNPIAVDILMKLSQTTR</sequence>
<evidence type="ECO:0000256" key="1">
    <source>
        <dbReference type="ARBA" id="ARBA00022801"/>
    </source>
</evidence>